<dbReference type="GO" id="GO:0030247">
    <property type="term" value="F:polysaccharide binding"/>
    <property type="evidence" value="ECO:0007669"/>
    <property type="project" value="UniProtKB-UniRule"/>
</dbReference>
<dbReference type="Proteomes" id="UP000285209">
    <property type="component" value="Unassembled WGS sequence"/>
</dbReference>
<dbReference type="SUPFAM" id="SSF49384">
    <property type="entry name" value="Carbohydrate-binding domain"/>
    <property type="match status" value="2"/>
</dbReference>
<evidence type="ECO:0000256" key="3">
    <source>
        <dbReference type="ARBA" id="ARBA00022729"/>
    </source>
</evidence>
<dbReference type="InterPro" id="IPR002035">
    <property type="entry name" value="VWF_A"/>
</dbReference>
<evidence type="ECO:0000256" key="5">
    <source>
        <dbReference type="SAM" id="SignalP"/>
    </source>
</evidence>
<dbReference type="GO" id="GO:0005509">
    <property type="term" value="F:calcium ion binding"/>
    <property type="evidence" value="ECO:0007669"/>
    <property type="project" value="InterPro"/>
</dbReference>
<evidence type="ECO:0000259" key="7">
    <source>
        <dbReference type="PROSITE" id="PS51173"/>
    </source>
</evidence>
<dbReference type="CDD" id="cd00198">
    <property type="entry name" value="vWFA"/>
    <property type="match status" value="1"/>
</dbReference>
<reference evidence="10 11" key="1">
    <citation type="submission" date="2018-08" db="EMBL/GenBank/DDBJ databases">
        <title>A genome reference for cultivated species of the human gut microbiota.</title>
        <authorList>
            <person name="Zou Y."/>
            <person name="Xue W."/>
            <person name="Luo G."/>
        </authorList>
    </citation>
    <scope>NUCLEOTIDE SEQUENCE [LARGE SCALE GENOMIC DNA]</scope>
    <source>
        <strain evidence="9 10">AM48-7</strain>
        <strain evidence="8 11">AM54-25XD</strain>
    </source>
</reference>
<gene>
    <name evidence="9" type="ORF">DW975_12640</name>
    <name evidence="8" type="ORF">DXA03_02275</name>
</gene>
<dbReference type="GO" id="GO:0005975">
    <property type="term" value="P:carbohydrate metabolic process"/>
    <property type="evidence" value="ECO:0007669"/>
    <property type="project" value="InterPro"/>
</dbReference>
<evidence type="ECO:0000256" key="4">
    <source>
        <dbReference type="ARBA" id="ARBA00022837"/>
    </source>
</evidence>
<evidence type="ECO:0000256" key="2">
    <source>
        <dbReference type="ARBA" id="ARBA00022525"/>
    </source>
</evidence>
<feature type="domain" description="CBM2" evidence="7">
    <location>
        <begin position="75"/>
        <end position="194"/>
    </location>
</feature>
<dbReference type="GO" id="GO:0005737">
    <property type="term" value="C:cytoplasm"/>
    <property type="evidence" value="ECO:0007669"/>
    <property type="project" value="TreeGrafter"/>
</dbReference>
<dbReference type="PANTHER" id="PTHR47763:SF1">
    <property type="entry name" value="DUF659 DOMAIN-CONTAINING PROTEIN"/>
    <property type="match status" value="1"/>
</dbReference>
<dbReference type="InterPro" id="IPR001919">
    <property type="entry name" value="CBD2"/>
</dbReference>
<evidence type="ECO:0000313" key="11">
    <source>
        <dbReference type="Proteomes" id="UP000285209"/>
    </source>
</evidence>
<organism evidence="8 11">
    <name type="scientific">Agathobacter rectalis</name>
    <dbReference type="NCBI Taxonomy" id="39491"/>
    <lineage>
        <taxon>Bacteria</taxon>
        <taxon>Bacillati</taxon>
        <taxon>Bacillota</taxon>
        <taxon>Clostridia</taxon>
        <taxon>Lachnospirales</taxon>
        <taxon>Lachnospiraceae</taxon>
        <taxon>Agathobacter</taxon>
    </lineage>
</organism>
<keyword evidence="2" id="KW-0964">Secreted</keyword>
<dbReference type="InterPro" id="IPR018247">
    <property type="entry name" value="EF_Hand_1_Ca_BS"/>
</dbReference>
<comment type="subcellular location">
    <subcellularLocation>
        <location evidence="1">Secreted</location>
    </subcellularLocation>
</comment>
<dbReference type="Gene3D" id="3.40.50.410">
    <property type="entry name" value="von Willebrand factor, type A domain"/>
    <property type="match status" value="1"/>
</dbReference>
<keyword evidence="4" id="KW-0106">Calcium</keyword>
<evidence type="ECO:0000313" key="8">
    <source>
        <dbReference type="EMBL" id="RGZ19648.1"/>
    </source>
</evidence>
<evidence type="ECO:0000259" key="6">
    <source>
        <dbReference type="PROSITE" id="PS50234"/>
    </source>
</evidence>
<evidence type="ECO:0000313" key="10">
    <source>
        <dbReference type="Proteomes" id="UP000283431"/>
    </source>
</evidence>
<comment type="caution">
    <text evidence="8">The sequence shown here is derived from an EMBL/GenBank/DDBJ whole genome shotgun (WGS) entry which is preliminary data.</text>
</comment>
<name>A0A413ME24_9FIRM</name>
<dbReference type="SUPFAM" id="SSF53300">
    <property type="entry name" value="vWA-like"/>
    <property type="match status" value="1"/>
</dbReference>
<dbReference type="PROSITE" id="PS51173">
    <property type="entry name" value="CBM2"/>
    <property type="match status" value="2"/>
</dbReference>
<proteinExistence type="predicted"/>
<dbReference type="InterPro" id="IPR028974">
    <property type="entry name" value="TSP_type-3_rpt"/>
</dbReference>
<dbReference type="Pfam" id="PF25106">
    <property type="entry name" value="VWA_4"/>
    <property type="match status" value="1"/>
</dbReference>
<dbReference type="Proteomes" id="UP000283431">
    <property type="component" value="Unassembled WGS sequence"/>
</dbReference>
<feature type="domain" description="CBM2" evidence="7">
    <location>
        <begin position="191"/>
        <end position="300"/>
    </location>
</feature>
<dbReference type="Pfam" id="PF00553">
    <property type="entry name" value="CBM_2"/>
    <property type="match status" value="2"/>
</dbReference>
<dbReference type="SUPFAM" id="SSF103647">
    <property type="entry name" value="TSP type-3 repeat"/>
    <property type="match status" value="1"/>
</dbReference>
<feature type="domain" description="VWFA" evidence="6">
    <location>
        <begin position="570"/>
        <end position="750"/>
    </location>
</feature>
<evidence type="ECO:0000256" key="1">
    <source>
        <dbReference type="ARBA" id="ARBA00004613"/>
    </source>
</evidence>
<dbReference type="InterPro" id="IPR056861">
    <property type="entry name" value="HMCN1-like_VWA"/>
</dbReference>
<dbReference type="Gene3D" id="4.10.1080.10">
    <property type="entry name" value="TSP type-3 repeat"/>
    <property type="match status" value="1"/>
</dbReference>
<dbReference type="InterPro" id="IPR052969">
    <property type="entry name" value="Thr-specific_kinase-like"/>
</dbReference>
<dbReference type="PROSITE" id="PS00018">
    <property type="entry name" value="EF_HAND_1"/>
    <property type="match status" value="1"/>
</dbReference>
<dbReference type="EMBL" id="QSEN01000028">
    <property type="protein sequence ID" value="RGZ74154.1"/>
    <property type="molecule type" value="Genomic_DNA"/>
</dbReference>
<dbReference type="SMART" id="SM00637">
    <property type="entry name" value="CBD_II"/>
    <property type="match status" value="2"/>
</dbReference>
<dbReference type="InterPro" id="IPR012291">
    <property type="entry name" value="CBM2_carb-bd_dom_sf"/>
</dbReference>
<dbReference type="InterPro" id="IPR008965">
    <property type="entry name" value="CBM2/CBM3_carb-bd_dom_sf"/>
</dbReference>
<dbReference type="AlphaFoldDB" id="A0A413ME24"/>
<dbReference type="GO" id="GO:0004674">
    <property type="term" value="F:protein serine/threonine kinase activity"/>
    <property type="evidence" value="ECO:0007669"/>
    <property type="project" value="TreeGrafter"/>
</dbReference>
<dbReference type="PANTHER" id="PTHR47763">
    <property type="entry name" value="ALPHA-PROTEIN KINASE VWKA"/>
    <property type="match status" value="1"/>
</dbReference>
<dbReference type="EMBL" id="QSDV01000002">
    <property type="protein sequence ID" value="RGZ19648.1"/>
    <property type="molecule type" value="Genomic_DNA"/>
</dbReference>
<dbReference type="Pfam" id="PF18884">
    <property type="entry name" value="TSP3_bac"/>
    <property type="match status" value="2"/>
</dbReference>
<sequence length="1194" mass="133411">MKRLKQRILAGVLAFVMCISTVNVTAFAQENETTSEIQEINAISEAGSENEASTENIEITDTSVSENNIEPVEENSLNEKQVTDEKIYESENYNVIFSLTSSWKSGYNANVKIENTGNETIQNWYLSFEYNDEITNIWNAEISTHEENQYIVKNAGWNQDIVAGGSIEFGISGSTAFNEFPENFNVVGENKEVQEEDYSVQYQVDSDWGSGFTGSIQITNNTDKTLEDWVLEFDFEREITNIWNAVIESHEGNHYVIRNAGYNANITAGQSVLFGFNGHGGSANNVAENCVLYSWEIDTTEYVELSDGKIEKNYLERAIYTNLLLQGLPIDNIRLADDYDEDGLTLSQEYEYDTNPFSKDTDEDGLNDYEEINLHKTNPIKYDSDEDGMSDGTEIACGLNPLSSDTDGNGVIDSQEIVTQAVRIDTVEQYQLQEVGTLPNIQITGKGDYSQKIYATALENDATIMDIDCLVGTAFDFIHDEDLSFENSQLTFTISNEILKKNKLTDLAIAWYNEEENALELLDTTHNMDNCTISAEVSHYSTYMVVSVPDYFFNIDWENEDSIIEAGKADVVFVIDTTGSMGNEIQNVKNNIETVVSSLEENKVDIRLGLVEYRDIYADGIGSTKSYDWYTSVSSFKSELATLGVSGGGDTPESVVDALYCARNMEYRTGVKKYIILLTDANYKNGTSVDSGETLTDEIKNLVEEEFVVSVVTTPSYYSTYNSLVSQTDGVTANINQNFASALTPLITKIGEQVNKGCWIRLSNGSVVSLDKDPTLGDDTIDTDGDGIPDIIELKSSYKVRAYNPYTKKMQEIDTWSFYSNPVKHDTDGDTLSDLDDLAPTKYDTVVVEENDSSIEFNTGRTWYNISCTSFDYLDNLMQMVDGKVDNPIPIEQFRQIIQNVTNNEKQAFTIEELTYIGIINNEGSKLYMHDLSSDTRENVFQKIAGRESRYYKHSGIWWNENWSEVPKGTESGFFKGTVLSEADINLSCEIYYVCDVYTVLTSVAQVGALVIAIVVAAEVTPVVLANIQGLAYYVKTFGVVQGIQMYQYLGIQNLPNGVISWLQMDMADGDSSLDDMVGANIPIYERGISGEEALKIAHPGSSQVYFQTFVNGNKGGRYVDQLSNGIAYEAKVGYTCLSQRVRIQVMKDAYLLQTNQVNAVVWEFFKSDITGRGGATQQLLDFLTQNGIQYVIH</sequence>
<feature type="signal peptide" evidence="5">
    <location>
        <begin position="1"/>
        <end position="28"/>
    </location>
</feature>
<dbReference type="InterPro" id="IPR059100">
    <property type="entry name" value="TSP3_bac"/>
</dbReference>
<feature type="chain" id="PRO_5036104371" evidence="5">
    <location>
        <begin position="29"/>
        <end position="1194"/>
    </location>
</feature>
<dbReference type="GO" id="GO:0004553">
    <property type="term" value="F:hydrolase activity, hydrolyzing O-glycosyl compounds"/>
    <property type="evidence" value="ECO:0007669"/>
    <property type="project" value="InterPro"/>
</dbReference>
<dbReference type="SMART" id="SM00327">
    <property type="entry name" value="VWA"/>
    <property type="match status" value="1"/>
</dbReference>
<keyword evidence="3 5" id="KW-0732">Signal</keyword>
<dbReference type="PROSITE" id="PS50234">
    <property type="entry name" value="VWFA"/>
    <property type="match status" value="1"/>
</dbReference>
<dbReference type="InterPro" id="IPR036465">
    <property type="entry name" value="vWFA_dom_sf"/>
</dbReference>
<dbReference type="Gene3D" id="2.60.40.290">
    <property type="match status" value="2"/>
</dbReference>
<accession>A0A413ME24</accession>
<protein>
    <submittedName>
        <fullName evidence="8">VWA domain-containing protein</fullName>
    </submittedName>
</protein>
<evidence type="ECO:0000313" key="9">
    <source>
        <dbReference type="EMBL" id="RGZ74154.1"/>
    </source>
</evidence>